<dbReference type="EMBL" id="JAHYIQ010000004">
    <property type="protein sequence ID" value="KAK1132643.1"/>
    <property type="molecule type" value="Genomic_DNA"/>
</dbReference>
<accession>A0AA40KU05</accession>
<feature type="transmembrane region" description="Helical" evidence="1">
    <location>
        <begin position="30"/>
        <end position="48"/>
    </location>
</feature>
<gene>
    <name evidence="2" type="ORF">K0M31_014028</name>
</gene>
<comment type="caution">
    <text evidence="2">The sequence shown here is derived from an EMBL/GenBank/DDBJ whole genome shotgun (WGS) entry which is preliminary data.</text>
</comment>
<dbReference type="Proteomes" id="UP001177670">
    <property type="component" value="Unassembled WGS sequence"/>
</dbReference>
<organism evidence="2 3">
    <name type="scientific">Melipona bicolor</name>
    <dbReference type="NCBI Taxonomy" id="60889"/>
    <lineage>
        <taxon>Eukaryota</taxon>
        <taxon>Metazoa</taxon>
        <taxon>Ecdysozoa</taxon>
        <taxon>Arthropoda</taxon>
        <taxon>Hexapoda</taxon>
        <taxon>Insecta</taxon>
        <taxon>Pterygota</taxon>
        <taxon>Neoptera</taxon>
        <taxon>Endopterygota</taxon>
        <taxon>Hymenoptera</taxon>
        <taxon>Apocrita</taxon>
        <taxon>Aculeata</taxon>
        <taxon>Apoidea</taxon>
        <taxon>Anthophila</taxon>
        <taxon>Apidae</taxon>
        <taxon>Melipona</taxon>
    </lineage>
</organism>
<evidence type="ECO:0000256" key="1">
    <source>
        <dbReference type="SAM" id="Phobius"/>
    </source>
</evidence>
<proteinExistence type="predicted"/>
<name>A0AA40KU05_9HYME</name>
<keyword evidence="3" id="KW-1185">Reference proteome</keyword>
<dbReference type="AlphaFoldDB" id="A0AA40KU05"/>
<keyword evidence="1" id="KW-1133">Transmembrane helix</keyword>
<protein>
    <submittedName>
        <fullName evidence="2">Uncharacterized protein</fullName>
    </submittedName>
</protein>
<evidence type="ECO:0000313" key="3">
    <source>
        <dbReference type="Proteomes" id="UP001177670"/>
    </source>
</evidence>
<keyword evidence="1" id="KW-0472">Membrane</keyword>
<reference evidence="2" key="1">
    <citation type="submission" date="2021-10" db="EMBL/GenBank/DDBJ databases">
        <title>Melipona bicolor Genome sequencing and assembly.</title>
        <authorList>
            <person name="Araujo N.S."/>
            <person name="Arias M.C."/>
        </authorList>
    </citation>
    <scope>NUCLEOTIDE SEQUENCE</scope>
    <source>
        <strain evidence="2">USP_2M_L1-L4_2017</strain>
        <tissue evidence="2">Whole body</tissue>
    </source>
</reference>
<sequence>MNTIEILSVLQGVKKCKLAGAIASTLLSVGYLYTLCGQLITLDARGLLKKNFQKTKKKKKKKETGEKKTKEFAIIQLSTWTHVHVKTTWKSMYIWRKRMATTE</sequence>
<keyword evidence="1" id="KW-0812">Transmembrane</keyword>
<evidence type="ECO:0000313" key="2">
    <source>
        <dbReference type="EMBL" id="KAK1132643.1"/>
    </source>
</evidence>